<name>A0A8J3GHX9_9HYPH</name>
<reference evidence="6" key="1">
    <citation type="journal article" date="2014" name="Int. J. Syst. Evol. Microbiol.">
        <title>Complete genome sequence of Corynebacterium casei LMG S-19264T (=DSM 44701T), isolated from a smear-ripened cheese.</title>
        <authorList>
            <consortium name="US DOE Joint Genome Institute (JGI-PGF)"/>
            <person name="Walter F."/>
            <person name="Albersmeier A."/>
            <person name="Kalinowski J."/>
            <person name="Ruckert C."/>
        </authorList>
    </citation>
    <scope>NUCLEOTIDE SEQUENCE</scope>
    <source>
        <strain evidence="6">KCTC 42097</strain>
    </source>
</reference>
<feature type="transmembrane region" description="Helical" evidence="5">
    <location>
        <begin position="16"/>
        <end position="36"/>
    </location>
</feature>
<dbReference type="InterPro" id="IPR007269">
    <property type="entry name" value="ICMT_MeTrfase"/>
</dbReference>
<keyword evidence="2 5" id="KW-0812">Transmembrane</keyword>
<evidence type="ECO:0000256" key="4">
    <source>
        <dbReference type="ARBA" id="ARBA00023136"/>
    </source>
</evidence>
<dbReference type="EMBL" id="BMZO01000004">
    <property type="protein sequence ID" value="GHC68981.1"/>
    <property type="molecule type" value="Genomic_DNA"/>
</dbReference>
<sequence>MNVSFEERKIHAVNKAYYLDLFEKVSLSIIFFFMSYRFLDAFLTRGDVISLLLLITEAASLCFILFRRRSETISVNWRDWMLAYCGSFLPLTVRPEETVTFGAAIALAGFIGSCGILVQLWAKFTLRRSFGIVAANRGVKTHGPYRFVRHPMYAGYMVTQIAFLATHYTAYNVTIYVFLWALQIGRILAEERILFQDPAYQEMAIRVRHRLLPGIF</sequence>
<evidence type="ECO:0000313" key="6">
    <source>
        <dbReference type="EMBL" id="GHC68981.1"/>
    </source>
</evidence>
<organism evidence="6 7">
    <name type="scientific">Limoniibacter endophyticus</name>
    <dbReference type="NCBI Taxonomy" id="1565040"/>
    <lineage>
        <taxon>Bacteria</taxon>
        <taxon>Pseudomonadati</taxon>
        <taxon>Pseudomonadota</taxon>
        <taxon>Alphaproteobacteria</taxon>
        <taxon>Hyphomicrobiales</taxon>
        <taxon>Bartonellaceae</taxon>
        <taxon>Limoniibacter</taxon>
    </lineage>
</organism>
<keyword evidence="4 5" id="KW-0472">Membrane</keyword>
<evidence type="ECO:0000256" key="2">
    <source>
        <dbReference type="ARBA" id="ARBA00022692"/>
    </source>
</evidence>
<dbReference type="Gene3D" id="1.20.120.1630">
    <property type="match status" value="1"/>
</dbReference>
<dbReference type="GO" id="GO:0004671">
    <property type="term" value="F:protein C-terminal S-isoprenylcysteine carboxyl O-methyltransferase activity"/>
    <property type="evidence" value="ECO:0007669"/>
    <property type="project" value="InterPro"/>
</dbReference>
<evidence type="ECO:0000256" key="1">
    <source>
        <dbReference type="ARBA" id="ARBA00004141"/>
    </source>
</evidence>
<evidence type="ECO:0000313" key="7">
    <source>
        <dbReference type="Proteomes" id="UP000641137"/>
    </source>
</evidence>
<dbReference type="Proteomes" id="UP000641137">
    <property type="component" value="Unassembled WGS sequence"/>
</dbReference>
<comment type="caution">
    <text evidence="6">The sequence shown here is derived from an EMBL/GenBank/DDBJ whole genome shotgun (WGS) entry which is preliminary data.</text>
</comment>
<dbReference type="GO" id="GO:0016020">
    <property type="term" value="C:membrane"/>
    <property type="evidence" value="ECO:0007669"/>
    <property type="project" value="UniProtKB-SubCell"/>
</dbReference>
<feature type="transmembrane region" description="Helical" evidence="5">
    <location>
        <begin position="99"/>
        <end position="122"/>
    </location>
</feature>
<feature type="transmembrane region" description="Helical" evidence="5">
    <location>
        <begin position="48"/>
        <end position="66"/>
    </location>
</feature>
<dbReference type="AlphaFoldDB" id="A0A8J3GHX9"/>
<proteinExistence type="predicted"/>
<dbReference type="Pfam" id="PF04140">
    <property type="entry name" value="ICMT"/>
    <property type="match status" value="1"/>
</dbReference>
<reference evidence="6" key="2">
    <citation type="submission" date="2020-09" db="EMBL/GenBank/DDBJ databases">
        <authorList>
            <person name="Sun Q."/>
            <person name="Kim S."/>
        </authorList>
    </citation>
    <scope>NUCLEOTIDE SEQUENCE</scope>
    <source>
        <strain evidence="6">KCTC 42097</strain>
    </source>
</reference>
<keyword evidence="7" id="KW-1185">Reference proteome</keyword>
<gene>
    <name evidence="6" type="ORF">GCM10010136_14250</name>
</gene>
<keyword evidence="3 5" id="KW-1133">Transmembrane helix</keyword>
<protein>
    <recommendedName>
        <fullName evidence="8">Protein-S-isoprenylcysteine O-methyltransferase Ste14</fullName>
    </recommendedName>
</protein>
<evidence type="ECO:0000256" key="5">
    <source>
        <dbReference type="SAM" id="Phobius"/>
    </source>
</evidence>
<accession>A0A8J3GHX9</accession>
<evidence type="ECO:0000256" key="3">
    <source>
        <dbReference type="ARBA" id="ARBA00022989"/>
    </source>
</evidence>
<comment type="subcellular location">
    <subcellularLocation>
        <location evidence="1">Membrane</location>
        <topology evidence="1">Multi-pass membrane protein</topology>
    </subcellularLocation>
</comment>
<evidence type="ECO:0008006" key="8">
    <source>
        <dbReference type="Google" id="ProtNLM"/>
    </source>
</evidence>